<evidence type="ECO:0000256" key="5">
    <source>
        <dbReference type="ARBA" id="ARBA00022679"/>
    </source>
</evidence>
<evidence type="ECO:0000256" key="9">
    <source>
        <dbReference type="ARBA" id="ARBA00022786"/>
    </source>
</evidence>
<dbReference type="PANTHER" id="PTHR45768:SF62">
    <property type="entry name" value="RING-TYPE DOMAIN-CONTAINING PROTEIN"/>
    <property type="match status" value="1"/>
</dbReference>
<keyword evidence="8 14" id="KW-0863">Zinc-finger</keyword>
<comment type="caution">
    <text evidence="18">The sequence shown here is derived from an EMBL/GenBank/DDBJ whole genome shotgun (WGS) entry which is preliminary data.</text>
</comment>
<evidence type="ECO:0000256" key="3">
    <source>
        <dbReference type="ARBA" id="ARBA00004906"/>
    </source>
</evidence>
<evidence type="ECO:0000313" key="18">
    <source>
        <dbReference type="EMBL" id="VVA91641.1"/>
    </source>
</evidence>
<name>A0A565AQM6_9BRAS</name>
<keyword evidence="19" id="KW-1185">Reference proteome</keyword>
<dbReference type="EC" id="2.3.2.27" evidence="4"/>
<feature type="transmembrane region" description="Helical" evidence="16">
    <location>
        <begin position="31"/>
        <end position="54"/>
    </location>
</feature>
<evidence type="ECO:0000256" key="16">
    <source>
        <dbReference type="SAM" id="Phobius"/>
    </source>
</evidence>
<comment type="subcellular location">
    <subcellularLocation>
        <location evidence="2">Membrane</location>
        <topology evidence="2">Single-pass membrane protein</topology>
    </subcellularLocation>
</comment>
<evidence type="ECO:0000256" key="15">
    <source>
        <dbReference type="SAM" id="MobiDB-lite"/>
    </source>
</evidence>
<comment type="similarity">
    <text evidence="13">Belongs to the RING-type zinc finger family. ATL subfamily.</text>
</comment>
<keyword evidence="5" id="KW-0808">Transferase</keyword>
<protein>
    <recommendedName>
        <fullName evidence="4">RING-type E3 ubiquitin transferase</fullName>
        <ecNumber evidence="4">2.3.2.27</ecNumber>
    </recommendedName>
</protein>
<dbReference type="GO" id="GO:0061630">
    <property type="term" value="F:ubiquitin protein ligase activity"/>
    <property type="evidence" value="ECO:0007669"/>
    <property type="project" value="UniProtKB-EC"/>
</dbReference>
<dbReference type="InterPro" id="IPR013083">
    <property type="entry name" value="Znf_RING/FYVE/PHD"/>
</dbReference>
<dbReference type="GO" id="GO:0016020">
    <property type="term" value="C:membrane"/>
    <property type="evidence" value="ECO:0007669"/>
    <property type="project" value="UniProtKB-SubCell"/>
</dbReference>
<evidence type="ECO:0000256" key="10">
    <source>
        <dbReference type="ARBA" id="ARBA00022833"/>
    </source>
</evidence>
<keyword evidence="6 16" id="KW-0812">Transmembrane</keyword>
<dbReference type="PANTHER" id="PTHR45768">
    <property type="entry name" value="E3 UBIQUITIN-PROTEIN LIGASE RNF13-LIKE"/>
    <property type="match status" value="1"/>
</dbReference>
<keyword evidence="12 16" id="KW-0472">Membrane</keyword>
<keyword evidence="11 16" id="KW-1133">Transmembrane helix</keyword>
<evidence type="ECO:0000256" key="7">
    <source>
        <dbReference type="ARBA" id="ARBA00022723"/>
    </source>
</evidence>
<evidence type="ECO:0000256" key="2">
    <source>
        <dbReference type="ARBA" id="ARBA00004167"/>
    </source>
</evidence>
<sequence length="174" mass="19056">MMMIQSPRSVDPPPPIDSSHSSSSSLHSLELSVSLVLVTLLVTLFITIFIYFLIRRLRRVSPVLDSSAARDCSICLSPFEPEDKVRHLPLCSHSFHEDCISVSNQTCPLCRSPLSASEDAATATTASLAENVGHDSSRSWLRDLSRGISSRALSFRGSSSRFFTGSSRRAVVED</sequence>
<keyword evidence="7" id="KW-0479">Metal-binding</keyword>
<evidence type="ECO:0000256" key="13">
    <source>
        <dbReference type="ARBA" id="ARBA00024209"/>
    </source>
</evidence>
<evidence type="ECO:0000313" key="19">
    <source>
        <dbReference type="Proteomes" id="UP000489600"/>
    </source>
</evidence>
<evidence type="ECO:0000256" key="14">
    <source>
        <dbReference type="PROSITE-ProRule" id="PRU00175"/>
    </source>
</evidence>
<evidence type="ECO:0000256" key="4">
    <source>
        <dbReference type="ARBA" id="ARBA00012483"/>
    </source>
</evidence>
<dbReference type="EMBL" id="CABITT030000001">
    <property type="protein sequence ID" value="VVA91641.1"/>
    <property type="molecule type" value="Genomic_DNA"/>
</dbReference>
<dbReference type="Proteomes" id="UP000489600">
    <property type="component" value="Unassembled WGS sequence"/>
</dbReference>
<feature type="domain" description="RING-type" evidence="17">
    <location>
        <begin position="72"/>
        <end position="111"/>
    </location>
</feature>
<dbReference type="GO" id="GO:0008270">
    <property type="term" value="F:zinc ion binding"/>
    <property type="evidence" value="ECO:0007669"/>
    <property type="project" value="UniProtKB-KW"/>
</dbReference>
<dbReference type="Pfam" id="PF17123">
    <property type="entry name" value="zf-RING_11"/>
    <property type="match status" value="1"/>
</dbReference>
<keyword evidence="9" id="KW-0833">Ubl conjugation pathway</keyword>
<reference evidence="18" key="1">
    <citation type="submission" date="2019-07" db="EMBL/GenBank/DDBJ databases">
        <authorList>
            <person name="Dittberner H."/>
        </authorList>
    </citation>
    <scope>NUCLEOTIDE SEQUENCE [LARGE SCALE GENOMIC DNA]</scope>
</reference>
<evidence type="ECO:0000256" key="8">
    <source>
        <dbReference type="ARBA" id="ARBA00022771"/>
    </source>
</evidence>
<accession>A0A565AQM6</accession>
<feature type="region of interest" description="Disordered" evidence="15">
    <location>
        <begin position="1"/>
        <end position="21"/>
    </location>
</feature>
<gene>
    <name evidence="18" type="ORF">ANE_LOCUS2086</name>
</gene>
<dbReference type="PROSITE" id="PS50089">
    <property type="entry name" value="ZF_RING_2"/>
    <property type="match status" value="1"/>
</dbReference>
<proteinExistence type="inferred from homology"/>
<evidence type="ECO:0000259" key="17">
    <source>
        <dbReference type="PROSITE" id="PS50089"/>
    </source>
</evidence>
<comment type="catalytic activity">
    <reaction evidence="1">
        <text>S-ubiquitinyl-[E2 ubiquitin-conjugating enzyme]-L-cysteine + [acceptor protein]-L-lysine = [E2 ubiquitin-conjugating enzyme]-L-cysteine + N(6)-ubiquitinyl-[acceptor protein]-L-lysine.</text>
        <dbReference type="EC" id="2.3.2.27"/>
    </reaction>
</comment>
<evidence type="ECO:0000256" key="11">
    <source>
        <dbReference type="ARBA" id="ARBA00022989"/>
    </source>
</evidence>
<dbReference type="AlphaFoldDB" id="A0A565AQM6"/>
<organism evidence="18 19">
    <name type="scientific">Arabis nemorensis</name>
    <dbReference type="NCBI Taxonomy" id="586526"/>
    <lineage>
        <taxon>Eukaryota</taxon>
        <taxon>Viridiplantae</taxon>
        <taxon>Streptophyta</taxon>
        <taxon>Embryophyta</taxon>
        <taxon>Tracheophyta</taxon>
        <taxon>Spermatophyta</taxon>
        <taxon>Magnoliopsida</taxon>
        <taxon>eudicotyledons</taxon>
        <taxon>Gunneridae</taxon>
        <taxon>Pentapetalae</taxon>
        <taxon>rosids</taxon>
        <taxon>malvids</taxon>
        <taxon>Brassicales</taxon>
        <taxon>Brassicaceae</taxon>
        <taxon>Arabideae</taxon>
        <taxon>Arabis</taxon>
    </lineage>
</organism>
<evidence type="ECO:0000256" key="12">
    <source>
        <dbReference type="ARBA" id="ARBA00023136"/>
    </source>
</evidence>
<evidence type="ECO:0000256" key="6">
    <source>
        <dbReference type="ARBA" id="ARBA00022692"/>
    </source>
</evidence>
<dbReference type="InterPro" id="IPR001841">
    <property type="entry name" value="Znf_RING"/>
</dbReference>
<dbReference type="SMART" id="SM00184">
    <property type="entry name" value="RING"/>
    <property type="match status" value="1"/>
</dbReference>
<comment type="pathway">
    <text evidence="3">Protein modification; protein ubiquitination.</text>
</comment>
<dbReference type="SUPFAM" id="SSF57850">
    <property type="entry name" value="RING/U-box"/>
    <property type="match status" value="1"/>
</dbReference>
<evidence type="ECO:0000256" key="1">
    <source>
        <dbReference type="ARBA" id="ARBA00000900"/>
    </source>
</evidence>
<dbReference type="Gene3D" id="3.30.40.10">
    <property type="entry name" value="Zinc/RING finger domain, C3HC4 (zinc finger)"/>
    <property type="match status" value="1"/>
</dbReference>
<dbReference type="OrthoDB" id="8062037at2759"/>
<keyword evidence="10" id="KW-0862">Zinc</keyword>